<comment type="caution">
    <text evidence="1">The sequence shown here is derived from an EMBL/GenBank/DDBJ whole genome shotgun (WGS) entry which is preliminary data.</text>
</comment>
<dbReference type="RefSeq" id="WP_110016775.1">
    <property type="nucleotide sequence ID" value="NZ_QGTJ01000001.1"/>
</dbReference>
<evidence type="ECO:0000313" key="1">
    <source>
        <dbReference type="EMBL" id="PWV65783.1"/>
    </source>
</evidence>
<dbReference type="Pfam" id="PF05954">
    <property type="entry name" value="Phage_GPD"/>
    <property type="match status" value="1"/>
</dbReference>
<proteinExistence type="predicted"/>
<dbReference type="OrthoDB" id="4070623at2"/>
<gene>
    <name evidence="1" type="ORF">C7443_101268</name>
</gene>
<keyword evidence="2" id="KW-1185">Reference proteome</keyword>
<sequence>MSRDPAFLAARPWCRLDGELNTDLQTALLACEAGGREGEPAHAELRALNWGGRDGADAHFLFGALKPGQTLALGFGDDEVFSGDISAIEERYGDGAPQLLLLAEDALQRLARTRASASHAELSPADLVQRIATAAGLQGDCNLDAPTATFNQLNESDLAFLLRVLGRYGVLPRVDGRRLLARTPESTGTPIEVDLMQGGRGRLIADLAQQPTQVDVRGYNLASGEAVHGSRSDAPAHSAAARLGALSWNAVEDFPQPFAGSQHDADGFAATALRRRAERYVHGTLELAGDPRLRAGVDIELSGVSPNFAGQYRIGGAWHRFDTASGYRTQLQLYRGDWHGA</sequence>
<dbReference type="SUPFAM" id="SSF69279">
    <property type="entry name" value="Phage tail proteins"/>
    <property type="match status" value="1"/>
</dbReference>
<evidence type="ECO:0000313" key="2">
    <source>
        <dbReference type="Proteomes" id="UP000246569"/>
    </source>
</evidence>
<organism evidence="1 2">
    <name type="scientific">Plasticicumulans acidivorans</name>
    <dbReference type="NCBI Taxonomy" id="886464"/>
    <lineage>
        <taxon>Bacteria</taxon>
        <taxon>Pseudomonadati</taxon>
        <taxon>Pseudomonadota</taxon>
        <taxon>Gammaproteobacteria</taxon>
        <taxon>Candidatus Competibacteraceae</taxon>
        <taxon>Plasticicumulans</taxon>
    </lineage>
</organism>
<accession>A0A317N0I9</accession>
<reference evidence="1 2" key="1">
    <citation type="submission" date="2018-05" db="EMBL/GenBank/DDBJ databases">
        <title>Genomic Encyclopedia of Type Strains, Phase IV (KMG-IV): sequencing the most valuable type-strain genomes for metagenomic binning, comparative biology and taxonomic classification.</title>
        <authorList>
            <person name="Goeker M."/>
        </authorList>
    </citation>
    <scope>NUCLEOTIDE SEQUENCE [LARGE SCALE GENOMIC DNA]</scope>
    <source>
        <strain evidence="1 2">DSM 23606</strain>
    </source>
</reference>
<protein>
    <submittedName>
        <fullName evidence="1">Phage protein D</fullName>
    </submittedName>
</protein>
<dbReference type="AlphaFoldDB" id="A0A317N0I9"/>
<name>A0A317N0I9_9GAMM</name>
<dbReference type="Proteomes" id="UP000246569">
    <property type="component" value="Unassembled WGS sequence"/>
</dbReference>
<dbReference type="EMBL" id="QGTJ01000001">
    <property type="protein sequence ID" value="PWV65783.1"/>
    <property type="molecule type" value="Genomic_DNA"/>
</dbReference>